<accession>A0AAD5VBX5</accession>
<proteinExistence type="predicted"/>
<sequence length="315" mass="35536">MVRTLRIPIADVDGLSERQLSDLRKWFVRGLTRMVNLDHYEVYPQTISATPRVIGALCTITSIKHIEFVLPSREDIGGLSQLATLKTIDPRLPNLQSLVLYIPTVPGEYQRFCRRLIQTQKSHLVHISFKAPVASPSVLDDILWDADTIPGLTSLLISAIRFDPKSLWRIPNLRKLELSCNYSARFNTEIPPDALTHLEEYKGPSCFLKGIFSSRRPVSILELDPGALKFTQETFAFLNRGSYDMAMVRPTWRVLLSNISNIPKSGGPVRICSLHISTVQFAELSKAAPFLKTLESLTIYLQTEPRDVSSFFPLV</sequence>
<reference evidence="1" key="1">
    <citation type="submission" date="2022-07" db="EMBL/GenBank/DDBJ databases">
        <title>Genome Sequence of Physisporinus lineatus.</title>
        <authorList>
            <person name="Buettner E."/>
        </authorList>
    </citation>
    <scope>NUCLEOTIDE SEQUENCE</scope>
    <source>
        <strain evidence="1">VT162</strain>
    </source>
</reference>
<evidence type="ECO:0000313" key="2">
    <source>
        <dbReference type="Proteomes" id="UP001212997"/>
    </source>
</evidence>
<dbReference type="EMBL" id="JANAWD010000011">
    <property type="protein sequence ID" value="KAJ3491495.1"/>
    <property type="molecule type" value="Genomic_DNA"/>
</dbReference>
<protein>
    <submittedName>
        <fullName evidence="1">Uncharacterized protein</fullName>
    </submittedName>
</protein>
<comment type="caution">
    <text evidence="1">The sequence shown here is derived from an EMBL/GenBank/DDBJ whole genome shotgun (WGS) entry which is preliminary data.</text>
</comment>
<name>A0AAD5VBX5_9APHY</name>
<keyword evidence="2" id="KW-1185">Reference proteome</keyword>
<evidence type="ECO:0000313" key="1">
    <source>
        <dbReference type="EMBL" id="KAJ3491495.1"/>
    </source>
</evidence>
<organism evidence="1 2">
    <name type="scientific">Meripilus lineatus</name>
    <dbReference type="NCBI Taxonomy" id="2056292"/>
    <lineage>
        <taxon>Eukaryota</taxon>
        <taxon>Fungi</taxon>
        <taxon>Dikarya</taxon>
        <taxon>Basidiomycota</taxon>
        <taxon>Agaricomycotina</taxon>
        <taxon>Agaricomycetes</taxon>
        <taxon>Polyporales</taxon>
        <taxon>Meripilaceae</taxon>
        <taxon>Meripilus</taxon>
    </lineage>
</organism>
<gene>
    <name evidence="1" type="ORF">NLI96_g666</name>
</gene>
<dbReference type="Proteomes" id="UP001212997">
    <property type="component" value="Unassembled WGS sequence"/>
</dbReference>
<dbReference type="AlphaFoldDB" id="A0AAD5VBX5"/>